<dbReference type="AlphaFoldDB" id="A0A2S2QC73"/>
<dbReference type="GO" id="GO:0003676">
    <property type="term" value="F:nucleic acid binding"/>
    <property type="evidence" value="ECO:0007669"/>
    <property type="project" value="InterPro"/>
</dbReference>
<dbReference type="InterPro" id="IPR012337">
    <property type="entry name" value="RNaseH-like_sf"/>
</dbReference>
<dbReference type="InterPro" id="IPR036397">
    <property type="entry name" value="RNaseH_sf"/>
</dbReference>
<organism evidence="1">
    <name type="scientific">Sipha flava</name>
    <name type="common">yellow sugarcane aphid</name>
    <dbReference type="NCBI Taxonomy" id="143950"/>
    <lineage>
        <taxon>Eukaryota</taxon>
        <taxon>Metazoa</taxon>
        <taxon>Ecdysozoa</taxon>
        <taxon>Arthropoda</taxon>
        <taxon>Hexapoda</taxon>
        <taxon>Insecta</taxon>
        <taxon>Pterygota</taxon>
        <taxon>Neoptera</taxon>
        <taxon>Paraneoptera</taxon>
        <taxon>Hemiptera</taxon>
        <taxon>Sternorrhyncha</taxon>
        <taxon>Aphidomorpha</taxon>
        <taxon>Aphidoidea</taxon>
        <taxon>Aphididae</taxon>
        <taxon>Sipha</taxon>
    </lineage>
</organism>
<sequence length="230" mass="26358">MFDTPLNTSLRFTLGAFKSSSIESLRNLANELPPNLKRIYNTLLYTTRSFINIKNPSNKYLAKNIKKAEEYHIDLKHLVKIKPPSFSPWNTYFDINLDISEFKKENTSSIMYRNILQNTLQKYPNYKHIYTDASKSDQNVGIYIITENSSSSYKLPPKCSIYTAEALAILKALQNIIINKETSHNKYLILSDSLSSLTGINNLTKPTDISKLIQEKTYEVSQKGIEIAFL</sequence>
<dbReference type="SUPFAM" id="SSF53098">
    <property type="entry name" value="Ribonuclease H-like"/>
    <property type="match status" value="1"/>
</dbReference>
<dbReference type="EMBL" id="GGMS01005927">
    <property type="protein sequence ID" value="MBY75130.1"/>
    <property type="molecule type" value="Transcribed_RNA"/>
</dbReference>
<reference evidence="1" key="1">
    <citation type="submission" date="2018-04" db="EMBL/GenBank/DDBJ databases">
        <title>Transcriptome assembly of Sipha flava.</title>
        <authorList>
            <person name="Scully E.D."/>
            <person name="Geib S.M."/>
            <person name="Palmer N.A."/>
            <person name="Koch K."/>
            <person name="Bradshaw J."/>
            <person name="Heng-Moss T."/>
            <person name="Sarath G."/>
        </authorList>
    </citation>
    <scope>NUCLEOTIDE SEQUENCE</scope>
</reference>
<dbReference type="Gene3D" id="3.30.420.10">
    <property type="entry name" value="Ribonuclease H-like superfamily/Ribonuclease H"/>
    <property type="match status" value="1"/>
</dbReference>
<name>A0A2S2QC73_9HEMI</name>
<gene>
    <name evidence="1" type="ORF">g.183805</name>
</gene>
<protein>
    <submittedName>
        <fullName evidence="1">Uncharacterized protein</fullName>
    </submittedName>
</protein>
<accession>A0A2S2QC73</accession>
<proteinExistence type="predicted"/>
<evidence type="ECO:0000313" key="1">
    <source>
        <dbReference type="EMBL" id="MBY75130.1"/>
    </source>
</evidence>
<dbReference type="OrthoDB" id="6608997at2759"/>